<dbReference type="PANTHER" id="PTHR46375">
    <property type="entry name" value="KELCH REPEAT AND BTB DOMAIN-CONTAINING PROTEIN 13-RELATED"/>
    <property type="match status" value="1"/>
</dbReference>
<reference evidence="3 4" key="1">
    <citation type="journal article" date="2018" name="PLoS ONE">
        <title>The draft genome of Kipferlia bialata reveals reductive genome evolution in fornicate parasites.</title>
        <authorList>
            <person name="Tanifuji G."/>
            <person name="Takabayashi S."/>
            <person name="Kume K."/>
            <person name="Takagi M."/>
            <person name="Nakayama T."/>
            <person name="Kamikawa R."/>
            <person name="Inagaki Y."/>
            <person name="Hashimoto T."/>
        </authorList>
    </citation>
    <scope>NUCLEOTIDE SEQUENCE [LARGE SCALE GENOMIC DNA]</scope>
    <source>
        <strain evidence="3">NY0173</strain>
    </source>
</reference>
<feature type="coiled-coil region" evidence="1">
    <location>
        <begin position="374"/>
        <end position="408"/>
    </location>
</feature>
<keyword evidence="1" id="KW-0175">Coiled coil</keyword>
<evidence type="ECO:0000256" key="2">
    <source>
        <dbReference type="SAM" id="MobiDB-lite"/>
    </source>
</evidence>
<name>A0A9K3GJC1_9EUKA</name>
<dbReference type="EMBL" id="BDIP01002261">
    <property type="protein sequence ID" value="GIQ86009.1"/>
    <property type="molecule type" value="Genomic_DNA"/>
</dbReference>
<evidence type="ECO:0000256" key="1">
    <source>
        <dbReference type="SAM" id="Coils"/>
    </source>
</evidence>
<feature type="compositionally biased region" description="Pro residues" evidence="2">
    <location>
        <begin position="38"/>
        <end position="51"/>
    </location>
</feature>
<dbReference type="InterPro" id="IPR015915">
    <property type="entry name" value="Kelch-typ_b-propeller"/>
</dbReference>
<accession>A0A9K3GJC1</accession>
<keyword evidence="4" id="KW-1185">Reference proteome</keyword>
<feature type="compositionally biased region" description="Polar residues" evidence="2">
    <location>
        <begin position="353"/>
        <end position="368"/>
    </location>
</feature>
<evidence type="ECO:0000313" key="3">
    <source>
        <dbReference type="EMBL" id="GIQ86009.1"/>
    </source>
</evidence>
<dbReference type="Pfam" id="PF24681">
    <property type="entry name" value="Kelch_KLHDC2_KLHL20_DRC7"/>
    <property type="match status" value="1"/>
</dbReference>
<evidence type="ECO:0000313" key="4">
    <source>
        <dbReference type="Proteomes" id="UP000265618"/>
    </source>
</evidence>
<dbReference type="PANTHER" id="PTHR46375:SF3">
    <property type="entry name" value="KELCH REPEAT AND BTB DOMAIN-CONTAINING PROTEIN 13"/>
    <property type="match status" value="1"/>
</dbReference>
<feature type="region of interest" description="Disordered" evidence="2">
    <location>
        <begin position="353"/>
        <end position="374"/>
    </location>
</feature>
<dbReference type="AlphaFoldDB" id="A0A9K3GJC1"/>
<proteinExistence type="predicted"/>
<sequence length="794" mass="85754">MTVPKGQSSGPVSLDYTRVTDTLHGLPGGSLVMADMSPIPPGTTPTDPPPSALLIGSDHTAAPHCVVVQLDPKQGTLTSTPIEFPVDPETTGLSATRVGNSVLVFGGCKTIDGSVPHDVFSRSLYRCSVTSHSWEKVKVASSDKQSPKARSNHSAFSLGGKLYIAGGFRGGYEGVRDCWSYSPATARWHRERDCPVAFMGAVSVVVDGRAHILGGDIDPDMHISFTKEDGWVREKHLPFIALGAPAMQVKGSIIVFGGVIRPPGSSLHTGLTHHYDTGAKEWVIGETVPWSLGLCCACAIGSSMLLSGGGTLLLTTVVEPGVARKGGPKQPKRVRHTARQDMRDEDLAVFPARSQQRAITKASPPSSSETHREVVSLRRELSIVESEMDDMETEADAMRDKIGTLERTVQIFAAWGREVATRTEVPWPQEIVPPTYSAALALTSFSEAQTVAVAGVLERVKGCDVDKVVSHITTLQKHMDMARDLHPAMTRLQQFVTAHPFNQVQNERCSVLRGTLRDLLSVFTPLFQERLSLQSDPRDSVSELQAASSLLEDIDALHPVQMPRDTTGLTLSAKRVFFLAETYNADLRSVYVVAGPLISAQSAIESAVSGISKVEVPDPAECKRVHTEALTLHKALKELAPNQERALQALKRYQGMSLVTPKQVAVAAYQVELQQVKARDPTLSAQQAKAVNKELARLQERLGSLKRAQQEREKTLLELEKYKQFPEVRAALSGTVLECGGEGKQGAAKADPGEIVRASAEPVNVVAPATAGPLESGGWKTQGGRKKGRKGRRH</sequence>
<gene>
    <name evidence="3" type="ORF">KIPB_007777</name>
</gene>
<organism evidence="3 4">
    <name type="scientific">Kipferlia bialata</name>
    <dbReference type="NCBI Taxonomy" id="797122"/>
    <lineage>
        <taxon>Eukaryota</taxon>
        <taxon>Metamonada</taxon>
        <taxon>Carpediemonas-like organisms</taxon>
        <taxon>Kipferlia</taxon>
    </lineage>
</organism>
<feature type="region of interest" description="Disordered" evidence="2">
    <location>
        <begin position="767"/>
        <end position="794"/>
    </location>
</feature>
<dbReference type="SUPFAM" id="SSF117281">
    <property type="entry name" value="Kelch motif"/>
    <property type="match status" value="1"/>
</dbReference>
<dbReference type="OrthoDB" id="191037at2759"/>
<feature type="coiled-coil region" evidence="1">
    <location>
        <begin position="688"/>
        <end position="725"/>
    </location>
</feature>
<feature type="region of interest" description="Disordered" evidence="2">
    <location>
        <begin position="29"/>
        <end position="56"/>
    </location>
</feature>
<comment type="caution">
    <text evidence="3">The sequence shown here is derived from an EMBL/GenBank/DDBJ whole genome shotgun (WGS) entry which is preliminary data.</text>
</comment>
<protein>
    <submittedName>
        <fullName evidence="3">Uncharacterized protein</fullName>
    </submittedName>
</protein>
<dbReference type="Gene3D" id="2.120.10.80">
    <property type="entry name" value="Kelch-type beta propeller"/>
    <property type="match status" value="1"/>
</dbReference>
<dbReference type="InterPro" id="IPR052392">
    <property type="entry name" value="Kelch-BTB_domain-containing"/>
</dbReference>
<feature type="compositionally biased region" description="Basic residues" evidence="2">
    <location>
        <begin position="783"/>
        <end position="794"/>
    </location>
</feature>
<dbReference type="Proteomes" id="UP000265618">
    <property type="component" value="Unassembled WGS sequence"/>
</dbReference>